<proteinExistence type="predicted"/>
<name>A0A381TUZ6_9ZZZZ</name>
<evidence type="ECO:0000256" key="4">
    <source>
        <dbReference type="ARBA" id="ARBA00023136"/>
    </source>
</evidence>
<feature type="non-terminal residue" evidence="6">
    <location>
        <position position="1"/>
    </location>
</feature>
<reference evidence="6" key="1">
    <citation type="submission" date="2018-05" db="EMBL/GenBank/DDBJ databases">
        <authorList>
            <person name="Lanie J.A."/>
            <person name="Ng W.-L."/>
            <person name="Kazmierczak K.M."/>
            <person name="Andrzejewski T.M."/>
            <person name="Davidsen T.M."/>
            <person name="Wayne K.J."/>
            <person name="Tettelin H."/>
            <person name="Glass J.I."/>
            <person name="Rusch D."/>
            <person name="Podicherti R."/>
            <person name="Tsui H.-C.T."/>
            <person name="Winkler M.E."/>
        </authorList>
    </citation>
    <scope>NUCLEOTIDE SEQUENCE</scope>
</reference>
<sequence>VIIIYNAQYTNSYVVLGLLCIIFGESIRFWAVSHAGGITRTTTVGAAKLCTSGPFAYTRNPLYIGNMLMYNGIVLIAGASNIFAILMLTWLFFIIQYFLIINLEEQTLTRIFGTTYLDYTKNVPRLFPRLFRWKSDDNRQPMTLLKTLRSEKRTLQNIVLFLIIIYTRYRLLEQ</sequence>
<dbReference type="EMBL" id="UINC01005060">
    <property type="protein sequence ID" value="SVA18787.1"/>
    <property type="molecule type" value="Genomic_DNA"/>
</dbReference>
<dbReference type="GO" id="GO:0012505">
    <property type="term" value="C:endomembrane system"/>
    <property type="evidence" value="ECO:0007669"/>
    <property type="project" value="UniProtKB-SubCell"/>
</dbReference>
<keyword evidence="2 5" id="KW-0812">Transmembrane</keyword>
<dbReference type="Pfam" id="PF04191">
    <property type="entry name" value="PEMT"/>
    <property type="match status" value="1"/>
</dbReference>
<protein>
    <recommendedName>
        <fullName evidence="7">Steroid 5-alpha reductase C-terminal domain-containing protein</fullName>
    </recommendedName>
</protein>
<feature type="transmembrane region" description="Helical" evidence="5">
    <location>
        <begin position="12"/>
        <end position="31"/>
    </location>
</feature>
<evidence type="ECO:0000256" key="2">
    <source>
        <dbReference type="ARBA" id="ARBA00022692"/>
    </source>
</evidence>
<evidence type="ECO:0008006" key="7">
    <source>
        <dbReference type="Google" id="ProtNLM"/>
    </source>
</evidence>
<evidence type="ECO:0000256" key="5">
    <source>
        <dbReference type="SAM" id="Phobius"/>
    </source>
</evidence>
<dbReference type="PANTHER" id="PTHR43847:SF1">
    <property type="entry name" value="BLL3993 PROTEIN"/>
    <property type="match status" value="1"/>
</dbReference>
<evidence type="ECO:0000256" key="1">
    <source>
        <dbReference type="ARBA" id="ARBA00004127"/>
    </source>
</evidence>
<feature type="transmembrane region" description="Helical" evidence="5">
    <location>
        <begin position="73"/>
        <end position="100"/>
    </location>
</feature>
<dbReference type="InterPro" id="IPR052527">
    <property type="entry name" value="Metal_cation-efflux_comp"/>
</dbReference>
<dbReference type="InterPro" id="IPR007318">
    <property type="entry name" value="Phopholipid_MeTrfase"/>
</dbReference>
<keyword evidence="4 5" id="KW-0472">Membrane</keyword>
<evidence type="ECO:0000256" key="3">
    <source>
        <dbReference type="ARBA" id="ARBA00022989"/>
    </source>
</evidence>
<dbReference type="PANTHER" id="PTHR43847">
    <property type="entry name" value="BLL3993 PROTEIN"/>
    <property type="match status" value="1"/>
</dbReference>
<organism evidence="6">
    <name type="scientific">marine metagenome</name>
    <dbReference type="NCBI Taxonomy" id="408172"/>
    <lineage>
        <taxon>unclassified sequences</taxon>
        <taxon>metagenomes</taxon>
        <taxon>ecological metagenomes</taxon>
    </lineage>
</organism>
<dbReference type="Gene3D" id="1.20.120.1630">
    <property type="match status" value="1"/>
</dbReference>
<gene>
    <name evidence="6" type="ORF">METZ01_LOCUS71641</name>
</gene>
<comment type="subcellular location">
    <subcellularLocation>
        <location evidence="1">Endomembrane system</location>
        <topology evidence="1">Multi-pass membrane protein</topology>
    </subcellularLocation>
</comment>
<keyword evidence="3 5" id="KW-1133">Transmembrane helix</keyword>
<accession>A0A381TUZ6</accession>
<dbReference type="AlphaFoldDB" id="A0A381TUZ6"/>
<evidence type="ECO:0000313" key="6">
    <source>
        <dbReference type="EMBL" id="SVA18787.1"/>
    </source>
</evidence>